<sequence>MHQGARRDTSRRGLLSPGNKCPQEVTAQAFFGQLAEGDACRCRQPVLPEKRQDYHVQDKVNNKTYFELQGVMEDKLNSKTYQTISQRMQTEEATCALTMSSRNDNEDSEDYPDTGIDDDGDRSKPKVTIRETLGEDGNYVAKITNVTTNVVGRVGNMFGKGIGGLTSKFGGGSWF</sequence>
<feature type="compositionally biased region" description="Basic and acidic residues" evidence="1">
    <location>
        <begin position="1"/>
        <end position="11"/>
    </location>
</feature>
<reference evidence="2" key="1">
    <citation type="submission" date="2020-11" db="EMBL/GenBank/DDBJ databases">
        <authorList>
            <person name="Tran Van P."/>
        </authorList>
    </citation>
    <scope>NUCLEOTIDE SEQUENCE</scope>
</reference>
<feature type="region of interest" description="Disordered" evidence="1">
    <location>
        <begin position="100"/>
        <end position="125"/>
    </location>
</feature>
<dbReference type="AlphaFoldDB" id="A0A7R9FYP2"/>
<feature type="region of interest" description="Disordered" evidence="1">
    <location>
        <begin position="1"/>
        <end position="20"/>
    </location>
</feature>
<proteinExistence type="predicted"/>
<accession>A0A7R9FYP2</accession>
<gene>
    <name evidence="2" type="ORF">TSIB3V08_LOCUS4250</name>
</gene>
<name>A0A7R9FYP2_TIMSH</name>
<evidence type="ECO:0000313" key="2">
    <source>
        <dbReference type="EMBL" id="CAD7260058.1"/>
    </source>
</evidence>
<evidence type="ECO:0000256" key="1">
    <source>
        <dbReference type="SAM" id="MobiDB-lite"/>
    </source>
</evidence>
<dbReference type="EMBL" id="OC001491">
    <property type="protein sequence ID" value="CAD7260058.1"/>
    <property type="molecule type" value="Genomic_DNA"/>
</dbReference>
<protein>
    <submittedName>
        <fullName evidence="2">Uncharacterized protein</fullName>
    </submittedName>
</protein>
<organism evidence="2">
    <name type="scientific">Timema shepardi</name>
    <name type="common">Walking stick</name>
    <dbReference type="NCBI Taxonomy" id="629360"/>
    <lineage>
        <taxon>Eukaryota</taxon>
        <taxon>Metazoa</taxon>
        <taxon>Ecdysozoa</taxon>
        <taxon>Arthropoda</taxon>
        <taxon>Hexapoda</taxon>
        <taxon>Insecta</taxon>
        <taxon>Pterygota</taxon>
        <taxon>Neoptera</taxon>
        <taxon>Polyneoptera</taxon>
        <taxon>Phasmatodea</taxon>
        <taxon>Timematodea</taxon>
        <taxon>Timematoidea</taxon>
        <taxon>Timematidae</taxon>
        <taxon>Timema</taxon>
    </lineage>
</organism>
<feature type="compositionally biased region" description="Acidic residues" evidence="1">
    <location>
        <begin position="106"/>
        <end position="120"/>
    </location>
</feature>